<evidence type="ECO:0000313" key="3">
    <source>
        <dbReference type="Proteomes" id="UP000268093"/>
    </source>
</evidence>
<dbReference type="OrthoDB" id="10265467at2759"/>
<accession>A0A433BUS1</accession>
<keyword evidence="3" id="KW-1185">Reference proteome</keyword>
<evidence type="ECO:0000256" key="1">
    <source>
        <dbReference type="SAM" id="MobiDB-lite"/>
    </source>
</evidence>
<gene>
    <name evidence="2" type="ORF">BC936DRAFT_138668</name>
</gene>
<reference evidence="2 3" key="1">
    <citation type="journal article" date="2018" name="New Phytol.">
        <title>Phylogenomics of Endogonaceae and evolution of mycorrhizas within Mucoromycota.</title>
        <authorList>
            <person name="Chang Y."/>
            <person name="Desiro A."/>
            <person name="Na H."/>
            <person name="Sandor L."/>
            <person name="Lipzen A."/>
            <person name="Clum A."/>
            <person name="Barry K."/>
            <person name="Grigoriev I.V."/>
            <person name="Martin F.M."/>
            <person name="Stajich J.E."/>
            <person name="Smith M.E."/>
            <person name="Bonito G."/>
            <person name="Spatafora J.W."/>
        </authorList>
    </citation>
    <scope>NUCLEOTIDE SEQUENCE [LARGE SCALE GENOMIC DNA]</scope>
    <source>
        <strain evidence="2 3">GMNB39</strain>
    </source>
</reference>
<dbReference type="Proteomes" id="UP000268093">
    <property type="component" value="Unassembled WGS sequence"/>
</dbReference>
<feature type="compositionally biased region" description="Polar residues" evidence="1">
    <location>
        <begin position="95"/>
        <end position="106"/>
    </location>
</feature>
<feature type="compositionally biased region" description="Low complexity" evidence="1">
    <location>
        <begin position="1"/>
        <end position="19"/>
    </location>
</feature>
<comment type="caution">
    <text evidence="2">The sequence shown here is derived from an EMBL/GenBank/DDBJ whole genome shotgun (WGS) entry which is preliminary data.</text>
</comment>
<feature type="region of interest" description="Disordered" evidence="1">
    <location>
        <begin position="1"/>
        <end position="35"/>
    </location>
</feature>
<feature type="region of interest" description="Disordered" evidence="1">
    <location>
        <begin position="95"/>
        <end position="114"/>
    </location>
</feature>
<evidence type="ECO:0000313" key="2">
    <source>
        <dbReference type="EMBL" id="RUP29954.1"/>
    </source>
</evidence>
<dbReference type="AlphaFoldDB" id="A0A433BUS1"/>
<organism evidence="2 3">
    <name type="scientific">Jimgerdemannia flammicorona</name>
    <dbReference type="NCBI Taxonomy" id="994334"/>
    <lineage>
        <taxon>Eukaryota</taxon>
        <taxon>Fungi</taxon>
        <taxon>Fungi incertae sedis</taxon>
        <taxon>Mucoromycota</taxon>
        <taxon>Mucoromycotina</taxon>
        <taxon>Endogonomycetes</taxon>
        <taxon>Endogonales</taxon>
        <taxon>Endogonaceae</taxon>
        <taxon>Jimgerdemannia</taxon>
    </lineage>
</organism>
<dbReference type="EMBL" id="RBNI01013521">
    <property type="protein sequence ID" value="RUP29954.1"/>
    <property type="molecule type" value="Genomic_DNA"/>
</dbReference>
<name>A0A433BUS1_9FUNG</name>
<proteinExistence type="predicted"/>
<protein>
    <submittedName>
        <fullName evidence="2">Uncharacterized protein</fullName>
    </submittedName>
</protein>
<sequence>MTTSTTTAQGSLTRTGTSPRPRRPREWRKPSQRPLGCVPFGVSISDYKQKGINLIVAVWPLQKTTLGFVPLTKRKSGQLFVDEDAKPEDAIHTNNYHTEANSNDGLSTRPPGKRQKISESIAQAMPLAERGEQLDLVLPSSMAWTIKGAIEK</sequence>